<gene>
    <name evidence="2" type="ORF">COO91_11191</name>
</gene>
<feature type="transmembrane region" description="Helical" evidence="1">
    <location>
        <begin position="12"/>
        <end position="30"/>
    </location>
</feature>
<proteinExistence type="predicted"/>
<keyword evidence="3" id="KW-1185">Reference proteome</keyword>
<sequence>MLDLLARNFRFSVTICVLIVSFFILIATLVLHPPGILYNIGLSISSSGFATSLVKLIELLAEILEKRSNQRTFLRLFGCDDKTNGDGSIAIIIPAFNLDENNSQQAGNTLKQQAQNIVWKHSSKAAIKNDVTAASYFVSTFSKLGLPVPQIMWDEEVKLDDNDGIKTYILIGLSNNVIEFVNHNQSDDKYFSIDQNLDQNKNLSEIFIKAGFFDNSNRLVDETRWISNSVLLDSQTSRPTNDVDYALFTKFRVNNKVFILCGGGTEWGTHDIGLYISGRGWKSAYRDLKTEKGDRITAKESFAIVFQIPINRPSERISIVHKCIKRQK</sequence>
<keyword evidence="2" id="KW-0614">Plasmid</keyword>
<dbReference type="RefSeq" id="WP_157817037.1">
    <property type="nucleotide sequence ID" value="NZ_CAWNNC010000009.1"/>
</dbReference>
<evidence type="ECO:0000313" key="3">
    <source>
        <dbReference type="Proteomes" id="UP000232003"/>
    </source>
</evidence>
<keyword evidence="1" id="KW-0812">Transmembrane</keyword>
<organism evidence="2 3">
    <name type="scientific">Nostoc flagelliforme CCNUN1</name>
    <dbReference type="NCBI Taxonomy" id="2038116"/>
    <lineage>
        <taxon>Bacteria</taxon>
        <taxon>Bacillati</taxon>
        <taxon>Cyanobacteriota</taxon>
        <taxon>Cyanophyceae</taxon>
        <taxon>Nostocales</taxon>
        <taxon>Nostocaceae</taxon>
        <taxon>Nostoc</taxon>
    </lineage>
</organism>
<accession>A0A2K8TB76</accession>
<dbReference type="KEGG" id="nfl:COO91_11191"/>
<evidence type="ECO:0000256" key="1">
    <source>
        <dbReference type="SAM" id="Phobius"/>
    </source>
</evidence>
<dbReference type="Proteomes" id="UP000232003">
    <property type="component" value="Plasmid pNFSY08"/>
</dbReference>
<geneLocation type="plasmid" evidence="3">
    <name>pnfsy08</name>
</geneLocation>
<name>A0A2K8TB76_9NOSO</name>
<keyword evidence="1" id="KW-1133">Transmembrane helix</keyword>
<dbReference type="AlphaFoldDB" id="A0A2K8TB76"/>
<protein>
    <submittedName>
        <fullName evidence="2">Uncharacterized protein</fullName>
    </submittedName>
</protein>
<reference evidence="2 3" key="1">
    <citation type="submission" date="2017-11" db="EMBL/GenBank/DDBJ databases">
        <title>Complete genome of a free-living desiccation-tolerant cyanobacterium and its photosynthetic adaptation to extreme terrestrial habitat.</title>
        <authorList>
            <person name="Shang J."/>
        </authorList>
    </citation>
    <scope>NUCLEOTIDE SEQUENCE [LARGE SCALE GENOMIC DNA]</scope>
    <source>
        <strain evidence="2 3">CCNUN1</strain>
        <plasmid evidence="3">pnfsy08</plasmid>
    </source>
</reference>
<dbReference type="OrthoDB" id="508131at2"/>
<dbReference type="EMBL" id="CP024793">
    <property type="protein sequence ID" value="AUB44936.1"/>
    <property type="molecule type" value="Genomic_DNA"/>
</dbReference>
<keyword evidence="1" id="KW-0472">Membrane</keyword>
<evidence type="ECO:0000313" key="2">
    <source>
        <dbReference type="EMBL" id="AUB44936.1"/>
    </source>
</evidence>